<feature type="transmembrane region" description="Helical" evidence="1">
    <location>
        <begin position="45"/>
        <end position="64"/>
    </location>
</feature>
<feature type="transmembrane region" description="Helical" evidence="1">
    <location>
        <begin position="238"/>
        <end position="257"/>
    </location>
</feature>
<keyword evidence="1" id="KW-0472">Membrane</keyword>
<dbReference type="Proteomes" id="UP001204144">
    <property type="component" value="Unassembled WGS sequence"/>
</dbReference>
<evidence type="ECO:0000313" key="3">
    <source>
        <dbReference type="EMBL" id="MCP9762092.1"/>
    </source>
</evidence>
<organism evidence="3 4">
    <name type="scientific">Lacihabitans soyangensis</name>
    <dbReference type="NCBI Taxonomy" id="869394"/>
    <lineage>
        <taxon>Bacteria</taxon>
        <taxon>Pseudomonadati</taxon>
        <taxon>Bacteroidota</taxon>
        <taxon>Cytophagia</taxon>
        <taxon>Cytophagales</taxon>
        <taxon>Leadbetterellaceae</taxon>
        <taxon>Lacihabitans</taxon>
    </lineage>
</organism>
<evidence type="ECO:0000313" key="4">
    <source>
        <dbReference type="Proteomes" id="UP001204144"/>
    </source>
</evidence>
<feature type="transmembrane region" description="Helical" evidence="1">
    <location>
        <begin position="6"/>
        <end position="24"/>
    </location>
</feature>
<dbReference type="InterPro" id="IPR011642">
    <property type="entry name" value="Gate_dom"/>
</dbReference>
<dbReference type="PANTHER" id="PTHR35793">
    <property type="entry name" value="INNER MEMBRANE PROTEIN YJIG"/>
    <property type="match status" value="1"/>
</dbReference>
<feature type="transmembrane region" description="Helical" evidence="1">
    <location>
        <begin position="205"/>
        <end position="226"/>
    </location>
</feature>
<feature type="transmembrane region" description="Helical" evidence="1">
    <location>
        <begin position="174"/>
        <end position="193"/>
    </location>
</feature>
<dbReference type="PANTHER" id="PTHR35793:SF2">
    <property type="entry name" value="INNER MEMBRANE PROTEIN YJIG"/>
    <property type="match status" value="1"/>
</dbReference>
<keyword evidence="4" id="KW-1185">Reference proteome</keyword>
<sequence length="411" mass="45155">MVLNYIWIGFFLVAFVVALIKLIFFGDTEIFKIIIEGMFDSAESAVMKLALPLAGVMTFFLGILKLGEEAGVIRRLAKIIAPFFSRLFPEVPRDHPANGQMIMNFSANMLGLDNAATPFGLKAMQSLQELNPKKDTASNSQIMFMVLHSAGPVLIPISIMAQRAIYKAADPSDIFIPALISVYVATLTGLLFVGIKQRLNFFDKVLMSWLLGITGFIGFVLWYFSSLPKEEIEVVSKVVSNLVLMTFISGFVGGALYKKVDIFPTFIEGAKSGFETAVKVIPYLVGMLVAISAFRNSGALNYVVDFLKWLFSFTGINTDFTNALPTALMHPLSGSGSRAMMIETMEQYGVDSFEGRLSGVFQACSDTILYILALYFGSVSIKHTRYTLVAGLLADLAGVITAIIVSYIFFY</sequence>
<comment type="caution">
    <text evidence="3">The sequence shown here is derived from an EMBL/GenBank/DDBJ whole genome shotgun (WGS) entry which is preliminary data.</text>
</comment>
<reference evidence="3 4" key="1">
    <citation type="submission" date="2018-11" db="EMBL/GenBank/DDBJ databases">
        <title>Novel bacteria species description.</title>
        <authorList>
            <person name="Han J.-H."/>
        </authorList>
    </citation>
    <scope>NUCLEOTIDE SEQUENCE [LARGE SCALE GENOMIC DNA]</scope>
    <source>
        <strain evidence="3 4">KCTC23259</strain>
    </source>
</reference>
<dbReference type="InterPro" id="IPR052549">
    <property type="entry name" value="SpmB"/>
</dbReference>
<accession>A0AAE3GZF5</accession>
<feature type="transmembrane region" description="Helical" evidence="1">
    <location>
        <begin position="357"/>
        <end position="376"/>
    </location>
</feature>
<evidence type="ECO:0000256" key="1">
    <source>
        <dbReference type="SAM" id="Phobius"/>
    </source>
</evidence>
<keyword evidence="1" id="KW-1133">Transmembrane helix</keyword>
<evidence type="ECO:0000259" key="2">
    <source>
        <dbReference type="Pfam" id="PF07670"/>
    </source>
</evidence>
<feature type="domain" description="Nucleoside transporter/FeoB GTPase Gate" evidence="2">
    <location>
        <begin position="51"/>
        <end position="157"/>
    </location>
</feature>
<feature type="transmembrane region" description="Helical" evidence="1">
    <location>
        <begin position="388"/>
        <end position="410"/>
    </location>
</feature>
<protein>
    <recommendedName>
        <fullName evidence="2">Nucleoside transporter/FeoB GTPase Gate domain-containing protein</fullName>
    </recommendedName>
</protein>
<gene>
    <name evidence="3" type="ORF">EGI31_03935</name>
</gene>
<proteinExistence type="predicted"/>
<dbReference type="EMBL" id="RJUF01000005">
    <property type="protein sequence ID" value="MCP9762092.1"/>
    <property type="molecule type" value="Genomic_DNA"/>
</dbReference>
<dbReference type="Pfam" id="PF07670">
    <property type="entry name" value="Gate"/>
    <property type="match status" value="2"/>
</dbReference>
<feature type="domain" description="Nucleoside transporter/FeoB GTPase Gate" evidence="2">
    <location>
        <begin position="278"/>
        <end position="381"/>
    </location>
</feature>
<feature type="transmembrane region" description="Helical" evidence="1">
    <location>
        <begin position="277"/>
        <end position="294"/>
    </location>
</feature>
<keyword evidence="1" id="KW-0812">Transmembrane</keyword>
<dbReference type="InterPro" id="IPR011415">
    <property type="entry name" value="SpmA_SpmB"/>
</dbReference>
<dbReference type="PIRSF" id="PIRSF036542">
    <property type="entry name" value="SpmA_SpmB"/>
    <property type="match status" value="1"/>
</dbReference>
<name>A0AAE3GZF5_9BACT</name>
<dbReference type="RefSeq" id="WP_255035843.1">
    <property type="nucleotide sequence ID" value="NZ_RJUF01000005.1"/>
</dbReference>
<dbReference type="GO" id="GO:0005886">
    <property type="term" value="C:plasma membrane"/>
    <property type="evidence" value="ECO:0007669"/>
    <property type="project" value="TreeGrafter"/>
</dbReference>
<dbReference type="AlphaFoldDB" id="A0AAE3GZF5"/>
<feature type="transmembrane region" description="Helical" evidence="1">
    <location>
        <begin position="142"/>
        <end position="162"/>
    </location>
</feature>